<evidence type="ECO:0000256" key="10">
    <source>
        <dbReference type="ARBA" id="ARBA00023139"/>
    </source>
</evidence>
<feature type="transmembrane region" description="Helical" evidence="14">
    <location>
        <begin position="12"/>
        <end position="36"/>
    </location>
</feature>
<evidence type="ECO:0000256" key="11">
    <source>
        <dbReference type="ARBA" id="ARBA00023157"/>
    </source>
</evidence>
<keyword evidence="8 14" id="KW-1133">Transmembrane helix</keyword>
<dbReference type="Ensembl" id="ENSNMLT00000007042.1">
    <property type="protein sequence ID" value="ENSNMLP00000006148.1"/>
    <property type="gene ID" value="ENSNMLG00000004492.1"/>
</dbReference>
<keyword evidence="7" id="KW-1043">Host membrane</keyword>
<evidence type="ECO:0000313" key="16">
    <source>
        <dbReference type="Proteomes" id="UP000694523"/>
    </source>
</evidence>
<comment type="subcellular location">
    <subcellularLocation>
        <location evidence="1">Host cell membrane</location>
        <topology evidence="1">Single-pass type I membrane protein</topology>
    </subcellularLocation>
    <subcellularLocation>
        <location evidence="2">Host endomembrane system</location>
        <topology evidence="2">Peripheral membrane protein</topology>
    </subcellularLocation>
    <subcellularLocation>
        <location evidence="3">Virion membrane</location>
        <topology evidence="3">Single-pass type I membrane protein</topology>
    </subcellularLocation>
</comment>
<sequence length="521" mass="58765">MDILKTSLQKKGCYLWMVICGLSVVSVMIVIPVLLFEECLKISPEVVNKRYVDRGEIMHHYQANMWWRYINYTAHLTNNTDCYVCTHLPVSTTHTGIYATTPNDTQILCLVALSIHPGQWRDLASGDMSVPAQLPKEGLLKDTPCHAELDLLTWPQLGDPLVMEDIIEPHDYIVCYTGNGTTNVGHIEKNHCRNMLTFCPPIDEPTYYACLNNDSCWQDTQAREAAKVMNKDFALWCATSLGCRCSRVAPITHVGTRVLSDWYWLCGHAIYTNLPPHWGGTCTIVELHQPIMYIPKDKLHTVHETVQTANRRRGKRDVLFDRGVPYDQRIFNTGQRIAMALFPNFGISDLRTEVEYNRWRLLGFMNTTIVAFNATNEELKALRTMVLQNRVVLDLLTASTGGVCAQIGTGCCTFIPDNSGDGGLITQAIKDMVQARDEVQAHMSSGSWDIWTWLTSGTWWHLLLKIGMPILAVLLMISVVVCCIIPCLRSLVVNLITTNLARQVPTSQYILLTSDLQSDRD</sequence>
<evidence type="ECO:0000256" key="14">
    <source>
        <dbReference type="SAM" id="Phobius"/>
    </source>
</evidence>
<proteinExistence type="predicted"/>
<dbReference type="InterPro" id="IPR018154">
    <property type="entry name" value="TLV/ENV_coat_polyprotein"/>
</dbReference>
<evidence type="ECO:0000256" key="1">
    <source>
        <dbReference type="ARBA" id="ARBA00004402"/>
    </source>
</evidence>
<keyword evidence="16" id="KW-1185">Reference proteome</keyword>
<keyword evidence="12" id="KW-0325">Glycoprotein</keyword>
<dbReference type="SUPFAM" id="SSF58069">
    <property type="entry name" value="Virus ectodomain"/>
    <property type="match status" value="1"/>
</dbReference>
<evidence type="ECO:0000256" key="7">
    <source>
        <dbReference type="ARBA" id="ARBA00022870"/>
    </source>
</evidence>
<evidence type="ECO:0000256" key="12">
    <source>
        <dbReference type="ARBA" id="ARBA00023180"/>
    </source>
</evidence>
<keyword evidence="10" id="KW-0564">Palmitate</keyword>
<keyword evidence="13" id="KW-0449">Lipoprotein</keyword>
<dbReference type="Pfam" id="PF00429">
    <property type="entry name" value="TLV_coat"/>
    <property type="match status" value="1"/>
</dbReference>
<dbReference type="Proteomes" id="UP000694523">
    <property type="component" value="Unplaced"/>
</dbReference>
<keyword evidence="6 14" id="KW-0812">Transmembrane</keyword>
<keyword evidence="11" id="KW-1015">Disulfide bond</keyword>
<reference evidence="15" key="2">
    <citation type="submission" date="2025-09" db="UniProtKB">
        <authorList>
            <consortium name="Ensembl"/>
        </authorList>
    </citation>
    <scope>IDENTIFICATION</scope>
</reference>
<keyword evidence="4" id="KW-1032">Host cell membrane</keyword>
<evidence type="ECO:0000256" key="4">
    <source>
        <dbReference type="ARBA" id="ARBA00022511"/>
    </source>
</evidence>
<keyword evidence="9 14" id="KW-0472">Membrane</keyword>
<evidence type="ECO:0000256" key="9">
    <source>
        <dbReference type="ARBA" id="ARBA00023136"/>
    </source>
</evidence>
<feature type="transmembrane region" description="Helical" evidence="14">
    <location>
        <begin position="466"/>
        <end position="488"/>
    </location>
</feature>
<dbReference type="PANTHER" id="PTHR10424">
    <property type="entry name" value="VIRAL ENVELOPE PROTEIN"/>
    <property type="match status" value="1"/>
</dbReference>
<evidence type="ECO:0000313" key="15">
    <source>
        <dbReference type="Ensembl" id="ENSNMLP00000006148.1"/>
    </source>
</evidence>
<evidence type="ECO:0000256" key="13">
    <source>
        <dbReference type="ARBA" id="ARBA00023288"/>
    </source>
</evidence>
<evidence type="ECO:0000256" key="2">
    <source>
        <dbReference type="ARBA" id="ARBA00004531"/>
    </source>
</evidence>
<evidence type="ECO:0008006" key="17">
    <source>
        <dbReference type="Google" id="ProtNLM"/>
    </source>
</evidence>
<protein>
    <recommendedName>
        <fullName evidence="17">Envelope protein</fullName>
    </recommendedName>
</protein>
<organism evidence="15 16">
    <name type="scientific">Neogobius melanostomus</name>
    <name type="common">round goby</name>
    <dbReference type="NCBI Taxonomy" id="47308"/>
    <lineage>
        <taxon>Eukaryota</taxon>
        <taxon>Metazoa</taxon>
        <taxon>Chordata</taxon>
        <taxon>Craniata</taxon>
        <taxon>Vertebrata</taxon>
        <taxon>Euteleostomi</taxon>
        <taxon>Actinopterygii</taxon>
        <taxon>Neopterygii</taxon>
        <taxon>Teleostei</taxon>
        <taxon>Neoteleostei</taxon>
        <taxon>Acanthomorphata</taxon>
        <taxon>Gobiaria</taxon>
        <taxon>Gobiiformes</taxon>
        <taxon>Gobioidei</taxon>
        <taxon>Gobiidae</taxon>
        <taxon>Benthophilinae</taxon>
        <taxon>Neogobiini</taxon>
        <taxon>Neogobius</taxon>
    </lineage>
</organism>
<evidence type="ECO:0000256" key="5">
    <source>
        <dbReference type="ARBA" id="ARBA00022581"/>
    </source>
</evidence>
<keyword evidence="5" id="KW-0945">Host-virus interaction</keyword>
<dbReference type="Gene3D" id="1.10.287.210">
    <property type="match status" value="1"/>
</dbReference>
<dbReference type="AlphaFoldDB" id="A0A8C6WGY6"/>
<dbReference type="PANTHER" id="PTHR10424:SF81">
    <property type="entry name" value="ERVV2 PROTEIN"/>
    <property type="match status" value="1"/>
</dbReference>
<reference evidence="15" key="1">
    <citation type="submission" date="2025-08" db="UniProtKB">
        <authorList>
            <consortium name="Ensembl"/>
        </authorList>
    </citation>
    <scope>IDENTIFICATION</scope>
</reference>
<evidence type="ECO:0000256" key="8">
    <source>
        <dbReference type="ARBA" id="ARBA00022989"/>
    </source>
</evidence>
<accession>A0A8C6WGY6</accession>
<name>A0A8C6WGY6_9GOBI</name>
<evidence type="ECO:0000256" key="6">
    <source>
        <dbReference type="ARBA" id="ARBA00022692"/>
    </source>
</evidence>
<evidence type="ECO:0000256" key="3">
    <source>
        <dbReference type="ARBA" id="ARBA00004563"/>
    </source>
</evidence>